<comment type="caution">
    <text evidence="1">The sequence shown here is derived from an EMBL/GenBank/DDBJ whole genome shotgun (WGS) entry which is preliminary data.</text>
</comment>
<keyword evidence="2" id="KW-1185">Reference proteome</keyword>
<organism evidence="1 2">
    <name type="scientific">Dentiscutata erythropus</name>
    <dbReference type="NCBI Taxonomy" id="1348616"/>
    <lineage>
        <taxon>Eukaryota</taxon>
        <taxon>Fungi</taxon>
        <taxon>Fungi incertae sedis</taxon>
        <taxon>Mucoromycota</taxon>
        <taxon>Glomeromycotina</taxon>
        <taxon>Glomeromycetes</taxon>
        <taxon>Diversisporales</taxon>
        <taxon>Gigasporaceae</taxon>
        <taxon>Dentiscutata</taxon>
    </lineage>
</organism>
<dbReference type="OrthoDB" id="2431762at2759"/>
<proteinExistence type="predicted"/>
<gene>
    <name evidence="1" type="ORF">DERYTH_LOCUS25293</name>
</gene>
<reference evidence="1" key="1">
    <citation type="submission" date="2021-06" db="EMBL/GenBank/DDBJ databases">
        <authorList>
            <person name="Kallberg Y."/>
            <person name="Tangrot J."/>
            <person name="Rosling A."/>
        </authorList>
    </citation>
    <scope>NUCLEOTIDE SEQUENCE</scope>
    <source>
        <strain evidence="1">MA453B</strain>
    </source>
</reference>
<name>A0A9N9K3Q3_9GLOM</name>
<protein>
    <submittedName>
        <fullName evidence="1">20991_t:CDS:1</fullName>
    </submittedName>
</protein>
<evidence type="ECO:0000313" key="2">
    <source>
        <dbReference type="Proteomes" id="UP000789405"/>
    </source>
</evidence>
<feature type="non-terminal residue" evidence="1">
    <location>
        <position position="270"/>
    </location>
</feature>
<evidence type="ECO:0000313" key="1">
    <source>
        <dbReference type="EMBL" id="CAG8810402.1"/>
    </source>
</evidence>
<accession>A0A9N9K3Q3</accession>
<sequence>HIMEEKVVSLSSINMKNFQSFQNFTGITVECVKFNGTLPRKDIEPYEWSDHIEDYSVQREQILEYLNKHLGPKLHTDVIILNVANNKDFLNIYNNPLLPFDIRGGTDLILVEEGYVKGKITHAGIRAVFEFKKEVEDRHVYQTILKMFSADLYANDKIKVFGVLTDLKSSWNIYWIGNEKRVMIITFSHRTKALDLIAQMANDLNETSKTVHMLGLPKIERVKFKQLYNDGVPYDDPMTDFYEEMVKDERQRHEVRKAVTLIKNTPIFSS</sequence>
<dbReference type="AlphaFoldDB" id="A0A9N9K3Q3"/>
<dbReference type="EMBL" id="CAJVPY010046275">
    <property type="protein sequence ID" value="CAG8810402.1"/>
    <property type="molecule type" value="Genomic_DNA"/>
</dbReference>
<feature type="non-terminal residue" evidence="1">
    <location>
        <position position="1"/>
    </location>
</feature>
<dbReference type="Proteomes" id="UP000789405">
    <property type="component" value="Unassembled WGS sequence"/>
</dbReference>